<dbReference type="InterPro" id="IPR013783">
    <property type="entry name" value="Ig-like_fold"/>
</dbReference>
<dbReference type="Gene3D" id="2.60.40.10">
    <property type="entry name" value="Immunoglobulins"/>
    <property type="match status" value="1"/>
</dbReference>
<sequence length="70" mass="7850">MVSNLSKGDGQQQQQYFTERPQNTSVREGQMAVLRCKVGNQQGRAQWTKDGFALGKLCNNRSRHQSGHTA</sequence>
<gene>
    <name evidence="2" type="ORF">OUZ56_000685</name>
</gene>
<proteinExistence type="predicted"/>
<dbReference type="SUPFAM" id="SSF48726">
    <property type="entry name" value="Immunoglobulin"/>
    <property type="match status" value="1"/>
</dbReference>
<accession>A0ABR0A137</accession>
<dbReference type="Proteomes" id="UP001234178">
    <property type="component" value="Unassembled WGS sequence"/>
</dbReference>
<dbReference type="InterPro" id="IPR036179">
    <property type="entry name" value="Ig-like_dom_sf"/>
</dbReference>
<keyword evidence="3" id="KW-1185">Reference proteome</keyword>
<organism evidence="2 3">
    <name type="scientific">Daphnia magna</name>
    <dbReference type="NCBI Taxonomy" id="35525"/>
    <lineage>
        <taxon>Eukaryota</taxon>
        <taxon>Metazoa</taxon>
        <taxon>Ecdysozoa</taxon>
        <taxon>Arthropoda</taxon>
        <taxon>Crustacea</taxon>
        <taxon>Branchiopoda</taxon>
        <taxon>Diplostraca</taxon>
        <taxon>Cladocera</taxon>
        <taxon>Anomopoda</taxon>
        <taxon>Daphniidae</taxon>
        <taxon>Daphnia</taxon>
    </lineage>
</organism>
<dbReference type="EMBL" id="JAOYFB010000036">
    <property type="protein sequence ID" value="KAK4018640.1"/>
    <property type="molecule type" value="Genomic_DNA"/>
</dbReference>
<protein>
    <recommendedName>
        <fullName evidence="4">Ig-like domain-containing protein</fullName>
    </recommendedName>
</protein>
<evidence type="ECO:0000313" key="2">
    <source>
        <dbReference type="EMBL" id="KAK4018640.1"/>
    </source>
</evidence>
<evidence type="ECO:0008006" key="4">
    <source>
        <dbReference type="Google" id="ProtNLM"/>
    </source>
</evidence>
<evidence type="ECO:0000256" key="1">
    <source>
        <dbReference type="SAM" id="MobiDB-lite"/>
    </source>
</evidence>
<feature type="region of interest" description="Disordered" evidence="1">
    <location>
        <begin position="1"/>
        <end position="26"/>
    </location>
</feature>
<name>A0ABR0A137_9CRUS</name>
<reference evidence="2 3" key="1">
    <citation type="journal article" date="2023" name="Nucleic Acids Res.">
        <title>The hologenome of Daphnia magna reveals possible DNA methylation and microbiome-mediated evolution of the host genome.</title>
        <authorList>
            <person name="Chaturvedi A."/>
            <person name="Li X."/>
            <person name="Dhandapani V."/>
            <person name="Marshall H."/>
            <person name="Kissane S."/>
            <person name="Cuenca-Cambronero M."/>
            <person name="Asole G."/>
            <person name="Calvet F."/>
            <person name="Ruiz-Romero M."/>
            <person name="Marangio P."/>
            <person name="Guigo R."/>
            <person name="Rago D."/>
            <person name="Mirbahai L."/>
            <person name="Eastwood N."/>
            <person name="Colbourne J.K."/>
            <person name="Zhou J."/>
            <person name="Mallon E."/>
            <person name="Orsini L."/>
        </authorList>
    </citation>
    <scope>NUCLEOTIDE SEQUENCE [LARGE SCALE GENOMIC DNA]</scope>
    <source>
        <strain evidence="2">LRV0_1</strain>
    </source>
</reference>
<evidence type="ECO:0000313" key="3">
    <source>
        <dbReference type="Proteomes" id="UP001234178"/>
    </source>
</evidence>
<comment type="caution">
    <text evidence="2">The sequence shown here is derived from an EMBL/GenBank/DDBJ whole genome shotgun (WGS) entry which is preliminary data.</text>
</comment>